<dbReference type="GO" id="GO:0072177">
    <property type="term" value="P:mesonephric duct development"/>
    <property type="evidence" value="ECO:0007669"/>
    <property type="project" value="Ensembl"/>
</dbReference>
<keyword evidence="4" id="KW-0964">Secreted</keyword>
<dbReference type="GO" id="GO:0005615">
    <property type="term" value="C:extracellular space"/>
    <property type="evidence" value="ECO:0007669"/>
    <property type="project" value="TreeGrafter"/>
</dbReference>
<dbReference type="GO" id="GO:0045165">
    <property type="term" value="P:cell fate commitment"/>
    <property type="evidence" value="ECO:0007669"/>
    <property type="project" value="TreeGrafter"/>
</dbReference>
<dbReference type="AlphaFoldDB" id="A0A7N5KJH1"/>
<evidence type="ECO:0000313" key="13">
    <source>
        <dbReference type="Ensembl" id="ENSAMEP00000040852.1"/>
    </source>
</evidence>
<dbReference type="GO" id="GO:0030295">
    <property type="term" value="F:protein kinase activator activity"/>
    <property type="evidence" value="ECO:0007669"/>
    <property type="project" value="Ensembl"/>
</dbReference>
<dbReference type="GO" id="GO:0035556">
    <property type="term" value="P:intracellular signal transduction"/>
    <property type="evidence" value="ECO:0007669"/>
    <property type="project" value="Ensembl"/>
</dbReference>
<dbReference type="GO" id="GO:0010463">
    <property type="term" value="P:mesenchymal cell proliferation"/>
    <property type="evidence" value="ECO:0007669"/>
    <property type="project" value="Ensembl"/>
</dbReference>
<dbReference type="GO" id="GO:0061101">
    <property type="term" value="P:neuroendocrine cell differentiation"/>
    <property type="evidence" value="ECO:0007669"/>
    <property type="project" value="Ensembl"/>
</dbReference>
<name>A0A7N5KJH1_AILME</name>
<keyword evidence="9" id="KW-0325">Glycoprotein</keyword>
<dbReference type="GO" id="GO:1904019">
    <property type="term" value="P:epithelial cell apoptotic process"/>
    <property type="evidence" value="ECO:0007669"/>
    <property type="project" value="Ensembl"/>
</dbReference>
<dbReference type="GO" id="GO:0060197">
    <property type="term" value="P:cloacal septation"/>
    <property type="evidence" value="ECO:0007669"/>
    <property type="project" value="Ensembl"/>
</dbReference>
<evidence type="ECO:0000256" key="4">
    <source>
        <dbReference type="ARBA" id="ARBA00022525"/>
    </source>
</evidence>
<dbReference type="InterPro" id="IPR005817">
    <property type="entry name" value="Wnt"/>
</dbReference>
<dbReference type="GO" id="GO:0003138">
    <property type="term" value="P:primary heart field specification"/>
    <property type="evidence" value="ECO:0007669"/>
    <property type="project" value="Ensembl"/>
</dbReference>
<dbReference type="PRINTS" id="PR01349">
    <property type="entry name" value="WNTPROTEIN"/>
</dbReference>
<dbReference type="GO" id="GO:0003151">
    <property type="term" value="P:outflow tract morphogenesis"/>
    <property type="evidence" value="ECO:0007669"/>
    <property type="project" value="Ensembl"/>
</dbReference>
<organism evidence="13 14">
    <name type="scientific">Ailuropoda melanoleuca</name>
    <name type="common">Giant panda</name>
    <dbReference type="NCBI Taxonomy" id="9646"/>
    <lineage>
        <taxon>Eukaryota</taxon>
        <taxon>Metazoa</taxon>
        <taxon>Chordata</taxon>
        <taxon>Craniata</taxon>
        <taxon>Vertebrata</taxon>
        <taxon>Euteleostomi</taxon>
        <taxon>Mammalia</taxon>
        <taxon>Eutheria</taxon>
        <taxon>Laurasiatheria</taxon>
        <taxon>Carnivora</taxon>
        <taxon>Caniformia</taxon>
        <taxon>Ursidae</taxon>
        <taxon>Ailuropoda</taxon>
    </lineage>
</organism>
<dbReference type="InParanoid" id="A0A7N5KJH1"/>
<dbReference type="GO" id="GO:0003139">
    <property type="term" value="P:secondary heart field specification"/>
    <property type="evidence" value="ECO:0007669"/>
    <property type="project" value="Ensembl"/>
</dbReference>
<gene>
    <name evidence="13" type="primary">WNT11</name>
</gene>
<dbReference type="Ensembl" id="ENSAMET00000040751.1">
    <property type="protein sequence ID" value="ENSAMEP00000040852.1"/>
    <property type="gene ID" value="ENSAMEG00000016932.2"/>
</dbReference>
<dbReference type="PANTHER" id="PTHR12027">
    <property type="entry name" value="WNT RELATED"/>
    <property type="match status" value="1"/>
</dbReference>
<dbReference type="GO" id="GO:0048341">
    <property type="term" value="P:paraxial mesoderm formation"/>
    <property type="evidence" value="ECO:0007669"/>
    <property type="project" value="Ensembl"/>
</dbReference>
<dbReference type="GO" id="GO:0072201">
    <property type="term" value="P:negative regulation of mesenchymal cell proliferation"/>
    <property type="evidence" value="ECO:0007669"/>
    <property type="project" value="Ensembl"/>
</dbReference>
<dbReference type="GO" id="GO:0061053">
    <property type="term" value="P:somite development"/>
    <property type="evidence" value="ECO:0007669"/>
    <property type="project" value="Ensembl"/>
</dbReference>
<dbReference type="SMART" id="SM00097">
    <property type="entry name" value="WNT1"/>
    <property type="match status" value="1"/>
</dbReference>
<dbReference type="GO" id="GO:0072089">
    <property type="term" value="P:stem cell proliferation"/>
    <property type="evidence" value="ECO:0007669"/>
    <property type="project" value="Ensembl"/>
</dbReference>
<keyword evidence="3 11" id="KW-0217">Developmental protein</keyword>
<feature type="region of interest" description="Disordered" evidence="12">
    <location>
        <begin position="352"/>
        <end position="371"/>
    </location>
</feature>
<dbReference type="GO" id="GO:0071260">
    <property type="term" value="P:cellular response to mechanical stimulus"/>
    <property type="evidence" value="ECO:0007669"/>
    <property type="project" value="Ensembl"/>
</dbReference>
<dbReference type="GO" id="GO:0060675">
    <property type="term" value="P:ureteric bud morphogenesis"/>
    <property type="evidence" value="ECO:0007669"/>
    <property type="project" value="Ensembl"/>
</dbReference>
<dbReference type="GO" id="GO:0048844">
    <property type="term" value="P:artery morphogenesis"/>
    <property type="evidence" value="ECO:0007669"/>
    <property type="project" value="Ensembl"/>
</dbReference>
<dbReference type="GO" id="GO:0060028">
    <property type="term" value="P:convergent extension involved in axis elongation"/>
    <property type="evidence" value="ECO:0007669"/>
    <property type="project" value="Ensembl"/>
</dbReference>
<dbReference type="GO" id="GO:0001649">
    <property type="term" value="P:osteoblast differentiation"/>
    <property type="evidence" value="ECO:0007669"/>
    <property type="project" value="Ensembl"/>
</dbReference>
<dbReference type="GeneTree" id="ENSGT00940000158413"/>
<dbReference type="GO" id="GO:0005737">
    <property type="term" value="C:cytoplasm"/>
    <property type="evidence" value="ECO:0007669"/>
    <property type="project" value="Ensembl"/>
</dbReference>
<sequence>MRARPRVCEALLFALALQTGVCYGIKWLALSKTPAALALNQTQHCKQLEGLVSAQVQLCRSNLELMHTIVHAAREVMKACRRAFADMRWNCSSIELAPNYLLDLERGTRESAFVYALSAAAISHAIARACTSGDLPGCSCGPVPGEPPGPGNRWGGCADNLSYGLLMGAKFSDAPMKVKKTGSQANKLMRLHNSEVGRQPQQAHCTEAARETERAYVAWPRTQGAMEPRSVGLQVQRFPRPHLSLSLFSHGKILGCPGHVWTVGKTEAKRHQGPVEGPGQGPRTPASQPCWPAPILGKPAPSSRTQPHSYPWPGLSLMLPGAQTSPHHAVHTGSLDSLGLSLGGWPPWGHLQKDPVSPSSSPWATGLVRVK</sequence>
<evidence type="ECO:0000256" key="7">
    <source>
        <dbReference type="ARBA" id="ARBA00022729"/>
    </source>
</evidence>
<evidence type="ECO:0000256" key="3">
    <source>
        <dbReference type="ARBA" id="ARBA00022473"/>
    </source>
</evidence>
<dbReference type="GO" id="GO:0060484">
    <property type="term" value="P:lung-associated mesenchyme development"/>
    <property type="evidence" value="ECO:0007669"/>
    <property type="project" value="Ensembl"/>
</dbReference>
<evidence type="ECO:0000313" key="14">
    <source>
        <dbReference type="Proteomes" id="UP000008912"/>
    </source>
</evidence>
<protein>
    <recommendedName>
        <fullName evidence="11">Protein Wnt</fullName>
    </recommendedName>
</protein>
<evidence type="ECO:0000256" key="11">
    <source>
        <dbReference type="RuleBase" id="RU003500"/>
    </source>
</evidence>
<dbReference type="GO" id="GO:0048570">
    <property type="term" value="P:notochord morphogenesis"/>
    <property type="evidence" value="ECO:0007669"/>
    <property type="project" value="Ensembl"/>
</dbReference>
<dbReference type="Pfam" id="PF00110">
    <property type="entry name" value="wnt"/>
    <property type="match status" value="1"/>
</dbReference>
<keyword evidence="14" id="KW-1185">Reference proteome</keyword>
<keyword evidence="8" id="KW-1015">Disulfide bond</keyword>
<keyword evidence="10" id="KW-0449">Lipoprotein</keyword>
<dbReference type="GO" id="GO:2000647">
    <property type="term" value="P:negative regulation of stem cell proliferation"/>
    <property type="evidence" value="ECO:0007669"/>
    <property type="project" value="Ensembl"/>
</dbReference>
<dbReference type="GO" id="GO:0045893">
    <property type="term" value="P:positive regulation of DNA-templated transcription"/>
    <property type="evidence" value="ECO:0007669"/>
    <property type="project" value="Ensembl"/>
</dbReference>
<dbReference type="GO" id="GO:0030282">
    <property type="term" value="P:bone mineralization"/>
    <property type="evidence" value="ECO:0007669"/>
    <property type="project" value="Ensembl"/>
</dbReference>
<keyword evidence="6 11" id="KW-0879">Wnt signaling pathway</keyword>
<evidence type="ECO:0000256" key="6">
    <source>
        <dbReference type="ARBA" id="ARBA00022687"/>
    </source>
</evidence>
<evidence type="ECO:0000256" key="5">
    <source>
        <dbReference type="ARBA" id="ARBA00022530"/>
    </source>
</evidence>
<keyword evidence="5" id="KW-0272">Extracellular matrix</keyword>
<evidence type="ECO:0000256" key="8">
    <source>
        <dbReference type="ARBA" id="ARBA00023157"/>
    </source>
</evidence>
<dbReference type="GO" id="GO:0003283">
    <property type="term" value="P:atrial septum development"/>
    <property type="evidence" value="ECO:0007669"/>
    <property type="project" value="Ensembl"/>
</dbReference>
<evidence type="ECO:0000256" key="9">
    <source>
        <dbReference type="ARBA" id="ARBA00023180"/>
    </source>
</evidence>
<evidence type="ECO:0000256" key="2">
    <source>
        <dbReference type="ARBA" id="ARBA00005683"/>
    </source>
</evidence>
<dbReference type="GO" id="GO:0048706">
    <property type="term" value="P:embryonic skeletal system development"/>
    <property type="evidence" value="ECO:0007669"/>
    <property type="project" value="Ensembl"/>
</dbReference>
<keyword evidence="7" id="KW-0732">Signal</keyword>
<dbReference type="GO" id="GO:0090272">
    <property type="term" value="P:negative regulation of fibroblast growth factor production"/>
    <property type="evidence" value="ECO:0007669"/>
    <property type="project" value="Ensembl"/>
</dbReference>
<dbReference type="GO" id="GO:0001837">
    <property type="term" value="P:epithelial to mesenchymal transition"/>
    <property type="evidence" value="ECO:0007669"/>
    <property type="project" value="Ensembl"/>
</dbReference>
<comment type="similarity">
    <text evidence="2 11">Belongs to the Wnt family.</text>
</comment>
<dbReference type="GO" id="GO:0030325">
    <property type="term" value="P:adrenal gland development"/>
    <property type="evidence" value="ECO:0007669"/>
    <property type="project" value="Ensembl"/>
</dbReference>
<comment type="subcellular location">
    <subcellularLocation>
        <location evidence="1 11">Secreted</location>
        <location evidence="1 11">Extracellular space</location>
        <location evidence="1 11">Extracellular matrix</location>
    </subcellularLocation>
</comment>
<reference evidence="13" key="2">
    <citation type="submission" date="2025-08" db="UniProtKB">
        <authorList>
            <consortium name="Ensembl"/>
        </authorList>
    </citation>
    <scope>IDENTIFICATION</scope>
</reference>
<dbReference type="GO" id="GO:0005109">
    <property type="term" value="F:frizzled binding"/>
    <property type="evidence" value="ECO:0007669"/>
    <property type="project" value="TreeGrafter"/>
</dbReference>
<dbReference type="GO" id="GO:0032915">
    <property type="term" value="P:positive regulation of transforming growth factor beta2 production"/>
    <property type="evidence" value="ECO:0007669"/>
    <property type="project" value="Ensembl"/>
</dbReference>
<reference evidence="13 14" key="1">
    <citation type="journal article" date="2010" name="Nature">
        <title>The sequence and de novo assembly of the giant panda genome.</title>
        <authorList>
            <person name="Li R."/>
            <person name="Fan W."/>
            <person name="Tian G."/>
            <person name="Zhu H."/>
            <person name="He L."/>
            <person name="Cai J."/>
            <person name="Huang Q."/>
            <person name="Cai Q."/>
            <person name="Li B."/>
            <person name="Bai Y."/>
            <person name="Zhang Z."/>
            <person name="Zhang Y."/>
            <person name="Wang W."/>
            <person name="Li J."/>
            <person name="Wei F."/>
            <person name="Li H."/>
            <person name="Jian M."/>
            <person name="Li J."/>
            <person name="Zhang Z."/>
            <person name="Nielsen R."/>
            <person name="Li D."/>
            <person name="Gu W."/>
            <person name="Yang Z."/>
            <person name="Xuan Z."/>
            <person name="Ryder O.A."/>
            <person name="Leung F.C."/>
            <person name="Zhou Y."/>
            <person name="Cao J."/>
            <person name="Sun X."/>
            <person name="Fu Y."/>
            <person name="Fang X."/>
            <person name="Guo X."/>
            <person name="Wang B."/>
            <person name="Hou R."/>
            <person name="Shen F."/>
            <person name="Mu B."/>
            <person name="Ni P."/>
            <person name="Lin R."/>
            <person name="Qian W."/>
            <person name="Wang G."/>
            <person name="Yu C."/>
            <person name="Nie W."/>
            <person name="Wang J."/>
            <person name="Wu Z."/>
            <person name="Liang H."/>
            <person name="Min J."/>
            <person name="Wu Q."/>
            <person name="Cheng S."/>
            <person name="Ruan J."/>
            <person name="Wang M."/>
            <person name="Shi Z."/>
            <person name="Wen M."/>
            <person name="Liu B."/>
            <person name="Ren X."/>
            <person name="Zheng H."/>
            <person name="Dong D."/>
            <person name="Cook K."/>
            <person name="Shan G."/>
            <person name="Zhang H."/>
            <person name="Kosiol C."/>
            <person name="Xie X."/>
            <person name="Lu Z."/>
            <person name="Zheng H."/>
            <person name="Li Y."/>
            <person name="Steiner C.C."/>
            <person name="Lam T.T."/>
            <person name="Lin S."/>
            <person name="Zhang Q."/>
            <person name="Li G."/>
            <person name="Tian J."/>
            <person name="Gong T."/>
            <person name="Liu H."/>
            <person name="Zhang D."/>
            <person name="Fang L."/>
            <person name="Ye C."/>
            <person name="Zhang J."/>
            <person name="Hu W."/>
            <person name="Xu A."/>
            <person name="Ren Y."/>
            <person name="Zhang G."/>
            <person name="Bruford M.W."/>
            <person name="Li Q."/>
            <person name="Ma L."/>
            <person name="Guo Y."/>
            <person name="An N."/>
            <person name="Hu Y."/>
            <person name="Zheng Y."/>
            <person name="Shi Y."/>
            <person name="Li Z."/>
            <person name="Liu Q."/>
            <person name="Chen Y."/>
            <person name="Zhao J."/>
            <person name="Qu N."/>
            <person name="Zhao S."/>
            <person name="Tian F."/>
            <person name="Wang X."/>
            <person name="Wang H."/>
            <person name="Xu L."/>
            <person name="Liu X."/>
            <person name="Vinar T."/>
            <person name="Wang Y."/>
            <person name="Lam T.W."/>
            <person name="Yiu S.M."/>
            <person name="Liu S."/>
            <person name="Zhang H."/>
            <person name="Li D."/>
            <person name="Huang Y."/>
            <person name="Wang X."/>
            <person name="Yang G."/>
            <person name="Jiang Z."/>
            <person name="Wang J."/>
            <person name="Qin N."/>
            <person name="Li L."/>
            <person name="Li J."/>
            <person name="Bolund L."/>
            <person name="Kristiansen K."/>
            <person name="Wong G.K."/>
            <person name="Olson M."/>
            <person name="Zhang X."/>
            <person name="Li S."/>
            <person name="Yang H."/>
            <person name="Wang J."/>
            <person name="Wang J."/>
        </authorList>
    </citation>
    <scope>NUCLEOTIDE SEQUENCE [LARGE SCALE GENOMIC DNA]</scope>
</reference>
<accession>A0A7N5KJH1</accession>
<reference evidence="13" key="3">
    <citation type="submission" date="2025-09" db="UniProtKB">
        <authorList>
            <consortium name="Ensembl"/>
        </authorList>
    </citation>
    <scope>IDENTIFICATION</scope>
</reference>
<dbReference type="GO" id="GO:0070830">
    <property type="term" value="P:bicellular tight junction assembly"/>
    <property type="evidence" value="ECO:0007669"/>
    <property type="project" value="Ensembl"/>
</dbReference>
<dbReference type="Proteomes" id="UP000008912">
    <property type="component" value="Unassembled WGS sequence"/>
</dbReference>
<dbReference type="GO" id="GO:0062009">
    <property type="term" value="P:secondary palate development"/>
    <property type="evidence" value="ECO:0007669"/>
    <property type="project" value="Ensembl"/>
</dbReference>
<evidence type="ECO:0000256" key="12">
    <source>
        <dbReference type="SAM" id="MobiDB-lite"/>
    </source>
</evidence>
<evidence type="ECO:0000256" key="10">
    <source>
        <dbReference type="ARBA" id="ARBA00023288"/>
    </source>
</evidence>
<dbReference type="GO" id="GO:0060412">
    <property type="term" value="P:ventricular septum morphogenesis"/>
    <property type="evidence" value="ECO:0007669"/>
    <property type="project" value="Ensembl"/>
</dbReference>
<dbReference type="GO" id="GO:0060070">
    <property type="term" value="P:canonical Wnt signaling pathway"/>
    <property type="evidence" value="ECO:0007669"/>
    <property type="project" value="Ensembl"/>
</dbReference>
<dbReference type="PANTHER" id="PTHR12027:SF7">
    <property type="entry name" value="PROTEIN WNT-11"/>
    <property type="match status" value="1"/>
</dbReference>
<dbReference type="GO" id="GO:0045199">
    <property type="term" value="P:maintenance of epithelial cell apical/basal polarity"/>
    <property type="evidence" value="ECO:0007669"/>
    <property type="project" value="Ensembl"/>
</dbReference>
<dbReference type="GO" id="GO:0035567">
    <property type="term" value="P:non-canonical Wnt signaling pathway"/>
    <property type="evidence" value="ECO:0007669"/>
    <property type="project" value="Ensembl"/>
</dbReference>
<evidence type="ECO:0000256" key="1">
    <source>
        <dbReference type="ARBA" id="ARBA00004498"/>
    </source>
</evidence>
<dbReference type="GO" id="GO:1904037">
    <property type="term" value="P:positive regulation of epithelial cell apoptotic process"/>
    <property type="evidence" value="ECO:0007669"/>
    <property type="project" value="Ensembl"/>
</dbReference>
<dbReference type="GO" id="GO:0005125">
    <property type="term" value="F:cytokine activity"/>
    <property type="evidence" value="ECO:0007669"/>
    <property type="project" value="TreeGrafter"/>
</dbReference>
<proteinExistence type="inferred from homology"/>
<dbReference type="GO" id="GO:0090090">
    <property type="term" value="P:negative regulation of canonical Wnt signaling pathway"/>
    <property type="evidence" value="ECO:0007669"/>
    <property type="project" value="Ensembl"/>
</dbReference>
<dbReference type="GO" id="GO:0031012">
    <property type="term" value="C:extracellular matrix"/>
    <property type="evidence" value="ECO:0007669"/>
    <property type="project" value="Ensembl"/>
</dbReference>
<comment type="function">
    <text evidence="11">Ligand for members of the frizzled family of seven transmembrane receptors.</text>
</comment>